<feature type="domain" description="GST C-terminal" evidence="6">
    <location>
        <begin position="88"/>
        <end position="213"/>
    </location>
</feature>
<evidence type="ECO:0000256" key="3">
    <source>
        <dbReference type="ARBA" id="ARBA00047960"/>
    </source>
</evidence>
<dbReference type="Pfam" id="PF00043">
    <property type="entry name" value="GST_C"/>
    <property type="match status" value="1"/>
</dbReference>
<keyword evidence="8" id="KW-1185">Reference proteome</keyword>
<dbReference type="PANTHER" id="PTHR11260">
    <property type="entry name" value="GLUTATHIONE S-TRANSFERASE, GST, SUPERFAMILY, GST DOMAIN CONTAINING"/>
    <property type="match status" value="1"/>
</dbReference>
<dbReference type="Pfam" id="PF02798">
    <property type="entry name" value="GST_N"/>
    <property type="match status" value="1"/>
</dbReference>
<dbReference type="FunFam" id="1.20.1050.10:FF:000012">
    <property type="entry name" value="Tau class glutathione S-transferase"/>
    <property type="match status" value="1"/>
</dbReference>
<dbReference type="SUPFAM" id="SSF52833">
    <property type="entry name" value="Thioredoxin-like"/>
    <property type="match status" value="1"/>
</dbReference>
<dbReference type="AlphaFoldDB" id="A0AAD4SAR7"/>
<evidence type="ECO:0000313" key="7">
    <source>
        <dbReference type="EMBL" id="KAI3879173.1"/>
    </source>
</evidence>
<keyword evidence="2" id="KW-0808">Transferase</keyword>
<dbReference type="Gene3D" id="3.40.30.10">
    <property type="entry name" value="Glutaredoxin"/>
    <property type="match status" value="1"/>
</dbReference>
<evidence type="ECO:0000256" key="1">
    <source>
        <dbReference type="ARBA" id="ARBA00012452"/>
    </source>
</evidence>
<dbReference type="FunFam" id="3.40.30.10:FF:000197">
    <property type="entry name" value="Glutathione S-transferase U10"/>
    <property type="match status" value="1"/>
</dbReference>
<dbReference type="EMBL" id="JAJJMB010012264">
    <property type="protein sequence ID" value="KAI3879173.1"/>
    <property type="molecule type" value="Genomic_DNA"/>
</dbReference>
<dbReference type="InterPro" id="IPR045074">
    <property type="entry name" value="GST_C_Tau"/>
</dbReference>
<dbReference type="GO" id="GO:0005737">
    <property type="term" value="C:cytoplasm"/>
    <property type="evidence" value="ECO:0007669"/>
    <property type="project" value="TreeGrafter"/>
</dbReference>
<dbReference type="InterPro" id="IPR010987">
    <property type="entry name" value="Glutathione-S-Trfase_C-like"/>
</dbReference>
<feature type="domain" description="GST N-terminal" evidence="5">
    <location>
        <begin position="4"/>
        <end position="83"/>
    </location>
</feature>
<accession>A0AAD4SAR7</accession>
<dbReference type="InterPro" id="IPR036249">
    <property type="entry name" value="Thioredoxin-like_sf"/>
</dbReference>
<proteinExistence type="inferred from homology"/>
<reference evidence="7" key="1">
    <citation type="submission" date="2022-04" db="EMBL/GenBank/DDBJ databases">
        <title>A functionally conserved STORR gene fusion in Papaver species that diverged 16.8 million years ago.</title>
        <authorList>
            <person name="Catania T."/>
        </authorList>
    </citation>
    <scope>NUCLEOTIDE SEQUENCE</scope>
    <source>
        <strain evidence="7">S-188037</strain>
    </source>
</reference>
<dbReference type="SFLD" id="SFLDS00019">
    <property type="entry name" value="Glutathione_Transferase_(cytos"/>
    <property type="match status" value="1"/>
</dbReference>
<dbReference type="PANTHER" id="PTHR11260:SF695">
    <property type="entry name" value="GLUTATHIONE TRANSFERASE"/>
    <property type="match status" value="1"/>
</dbReference>
<dbReference type="InterPro" id="IPR004046">
    <property type="entry name" value="GST_C"/>
</dbReference>
<comment type="similarity">
    <text evidence="4">Belongs to the GST superfamily.</text>
</comment>
<dbReference type="Proteomes" id="UP001202328">
    <property type="component" value="Unassembled WGS sequence"/>
</dbReference>
<evidence type="ECO:0000259" key="5">
    <source>
        <dbReference type="PROSITE" id="PS50404"/>
    </source>
</evidence>
<protein>
    <recommendedName>
        <fullName evidence="1">glutathione transferase</fullName>
        <ecNumber evidence="1">2.5.1.18</ecNumber>
    </recommendedName>
</protein>
<dbReference type="EC" id="2.5.1.18" evidence="1"/>
<organism evidence="7 8">
    <name type="scientific">Papaver atlanticum</name>
    <dbReference type="NCBI Taxonomy" id="357466"/>
    <lineage>
        <taxon>Eukaryota</taxon>
        <taxon>Viridiplantae</taxon>
        <taxon>Streptophyta</taxon>
        <taxon>Embryophyta</taxon>
        <taxon>Tracheophyta</taxon>
        <taxon>Spermatophyta</taxon>
        <taxon>Magnoliopsida</taxon>
        <taxon>Ranunculales</taxon>
        <taxon>Papaveraceae</taxon>
        <taxon>Papaveroideae</taxon>
        <taxon>Papaver</taxon>
    </lineage>
</organism>
<sequence>MAKDEVKLFGYWASPFAVRVEWALKIKGVEYEYINEDLMNKSPMLLQYNPVHKKIPVLVHNGKPVAESLVIMEYIDETWKQNPIFPEDPYEKAQARFWAKFADEKCQPPIFNTFLKQGEEQEKAVKEARENLKTLEMGLKGKFFGGEKIGFADVAIGWIPFWTRMTEEIIGVKLVDEEHMTLLNAWFEDVLNVEILKERLPPRDKTLAHCKIFRESLLSAGASASPST</sequence>
<dbReference type="InterPro" id="IPR036282">
    <property type="entry name" value="Glutathione-S-Trfase_C_sf"/>
</dbReference>
<dbReference type="GO" id="GO:0004364">
    <property type="term" value="F:glutathione transferase activity"/>
    <property type="evidence" value="ECO:0007669"/>
    <property type="project" value="UniProtKB-EC"/>
</dbReference>
<evidence type="ECO:0000313" key="8">
    <source>
        <dbReference type="Proteomes" id="UP001202328"/>
    </source>
</evidence>
<name>A0AAD4SAR7_9MAGN</name>
<dbReference type="SFLD" id="SFLDG01152">
    <property type="entry name" value="Main.3:_Omega-_and_Tau-like"/>
    <property type="match status" value="1"/>
</dbReference>
<dbReference type="SUPFAM" id="SSF47616">
    <property type="entry name" value="GST C-terminal domain-like"/>
    <property type="match status" value="1"/>
</dbReference>
<dbReference type="InterPro" id="IPR045073">
    <property type="entry name" value="Omega/Tau-like"/>
</dbReference>
<dbReference type="CDD" id="cd03185">
    <property type="entry name" value="GST_C_Tau"/>
    <property type="match status" value="1"/>
</dbReference>
<comment type="catalytic activity">
    <reaction evidence="3">
        <text>RX + glutathione = an S-substituted glutathione + a halide anion + H(+)</text>
        <dbReference type="Rhea" id="RHEA:16437"/>
        <dbReference type="ChEBI" id="CHEBI:15378"/>
        <dbReference type="ChEBI" id="CHEBI:16042"/>
        <dbReference type="ChEBI" id="CHEBI:17792"/>
        <dbReference type="ChEBI" id="CHEBI:57925"/>
        <dbReference type="ChEBI" id="CHEBI:90779"/>
        <dbReference type="EC" id="2.5.1.18"/>
    </reaction>
</comment>
<gene>
    <name evidence="7" type="ORF">MKW98_028740</name>
</gene>
<comment type="caution">
    <text evidence="7">The sequence shown here is derived from an EMBL/GenBank/DDBJ whole genome shotgun (WGS) entry which is preliminary data.</text>
</comment>
<dbReference type="Gene3D" id="1.20.1050.10">
    <property type="match status" value="1"/>
</dbReference>
<dbReference type="GO" id="GO:0006749">
    <property type="term" value="P:glutathione metabolic process"/>
    <property type="evidence" value="ECO:0007669"/>
    <property type="project" value="InterPro"/>
</dbReference>
<dbReference type="InterPro" id="IPR040079">
    <property type="entry name" value="Glutathione_S-Trfase"/>
</dbReference>
<evidence type="ECO:0000256" key="4">
    <source>
        <dbReference type="RuleBase" id="RU003494"/>
    </source>
</evidence>
<evidence type="ECO:0000256" key="2">
    <source>
        <dbReference type="ARBA" id="ARBA00022679"/>
    </source>
</evidence>
<dbReference type="PROSITE" id="PS50405">
    <property type="entry name" value="GST_CTER"/>
    <property type="match status" value="1"/>
</dbReference>
<dbReference type="CDD" id="cd03058">
    <property type="entry name" value="GST_N_Tau"/>
    <property type="match status" value="1"/>
</dbReference>
<dbReference type="InterPro" id="IPR004045">
    <property type="entry name" value="Glutathione_S-Trfase_N"/>
</dbReference>
<dbReference type="SFLD" id="SFLDG00358">
    <property type="entry name" value="Main_(cytGST)"/>
    <property type="match status" value="1"/>
</dbReference>
<dbReference type="PROSITE" id="PS50404">
    <property type="entry name" value="GST_NTER"/>
    <property type="match status" value="1"/>
</dbReference>
<evidence type="ECO:0000259" key="6">
    <source>
        <dbReference type="PROSITE" id="PS50405"/>
    </source>
</evidence>